<dbReference type="Pfam" id="PF03140">
    <property type="entry name" value="DUF247"/>
    <property type="match status" value="2"/>
</dbReference>
<keyword evidence="3" id="KW-1185">Reference proteome</keyword>
<evidence type="ECO:0000256" key="1">
    <source>
        <dbReference type="SAM" id="MobiDB-lite"/>
    </source>
</evidence>
<dbReference type="EMBL" id="JBBPBK010000015">
    <property type="protein sequence ID" value="KAK9268540.1"/>
    <property type="molecule type" value="Genomic_DNA"/>
</dbReference>
<sequence length="460" mass="53876">MREVYRNAYVPKIISIGPFHYEEQGRQVIEEHKRRYLLRLLGGRLQENGEQALPQVCNGSHLEDVEHAVEPVPKVRKAICLEDLVGAMRELEQKTRVCYSEDFNINSDDFVQMMVVDGCFVVELLRLYKKLDKEDVDDPIFTTRWMLRTLQRDLLMLENQLPFFVLEELFKLTSLVEEPSLVELTLKFFDPLLPRENTPQPNPKIKFDHMLHVFRSTFLSSVKDETSALEWRQLQTHASIPLVRERQLIHCVKELQEAGVKLKKREDRQLLDINFEGRVLDIPPLYIDANTVPLLLNFVAYEQCDQKAEPFFTNFFMFFDSLINTAEDVEILHKNESLRTCERFIEMLMFPKIISIGPFHYGDQGVQVMEEHKMRYLLRLLGGRVQEIGENTGEPEPPQVQNGSHSEDVEHEEEALPQVRKVIRLEDLARAMRELEQKTRECYSEAFNINSDDFVQMMAC</sequence>
<feature type="region of interest" description="Disordered" evidence="1">
    <location>
        <begin position="388"/>
        <end position="415"/>
    </location>
</feature>
<organism evidence="2 3">
    <name type="scientific">Liquidambar formosana</name>
    <name type="common">Formosan gum</name>
    <dbReference type="NCBI Taxonomy" id="63359"/>
    <lineage>
        <taxon>Eukaryota</taxon>
        <taxon>Viridiplantae</taxon>
        <taxon>Streptophyta</taxon>
        <taxon>Embryophyta</taxon>
        <taxon>Tracheophyta</taxon>
        <taxon>Spermatophyta</taxon>
        <taxon>Magnoliopsida</taxon>
        <taxon>eudicotyledons</taxon>
        <taxon>Gunneridae</taxon>
        <taxon>Pentapetalae</taxon>
        <taxon>Saxifragales</taxon>
        <taxon>Altingiaceae</taxon>
        <taxon>Liquidambar</taxon>
    </lineage>
</organism>
<evidence type="ECO:0000313" key="3">
    <source>
        <dbReference type="Proteomes" id="UP001415857"/>
    </source>
</evidence>
<name>A0AAP0N8Q0_LIQFO</name>
<comment type="caution">
    <text evidence="2">The sequence shown here is derived from an EMBL/GenBank/DDBJ whole genome shotgun (WGS) entry which is preliminary data.</text>
</comment>
<proteinExistence type="predicted"/>
<dbReference type="PANTHER" id="PTHR31170">
    <property type="entry name" value="BNAC04G53230D PROTEIN"/>
    <property type="match status" value="1"/>
</dbReference>
<dbReference type="PANTHER" id="PTHR31170:SF25">
    <property type="entry name" value="BNAA09G04570D PROTEIN"/>
    <property type="match status" value="1"/>
</dbReference>
<gene>
    <name evidence="2" type="ORF">L1049_000294</name>
</gene>
<evidence type="ECO:0000313" key="2">
    <source>
        <dbReference type="EMBL" id="KAK9268540.1"/>
    </source>
</evidence>
<protein>
    <submittedName>
        <fullName evidence="2">Uncharacterized protein</fullName>
    </submittedName>
</protein>
<dbReference type="AlphaFoldDB" id="A0AAP0N8Q0"/>
<reference evidence="2 3" key="1">
    <citation type="journal article" date="2024" name="Plant J.">
        <title>Genome sequences and population genomics reveal climatic adaptation and genomic divergence between two closely related sweetgum species.</title>
        <authorList>
            <person name="Xu W.Q."/>
            <person name="Ren C.Q."/>
            <person name="Zhang X.Y."/>
            <person name="Comes H.P."/>
            <person name="Liu X.H."/>
            <person name="Li Y.G."/>
            <person name="Kettle C.J."/>
            <person name="Jalonen R."/>
            <person name="Gaisberger H."/>
            <person name="Ma Y.Z."/>
            <person name="Qiu Y.X."/>
        </authorList>
    </citation>
    <scope>NUCLEOTIDE SEQUENCE [LARGE SCALE GENOMIC DNA]</scope>
    <source>
        <strain evidence="2">Hangzhou</strain>
    </source>
</reference>
<dbReference type="Proteomes" id="UP001415857">
    <property type="component" value="Unassembled WGS sequence"/>
</dbReference>
<accession>A0AAP0N8Q0</accession>
<dbReference type="InterPro" id="IPR004158">
    <property type="entry name" value="DUF247_pln"/>
</dbReference>